<keyword evidence="3" id="KW-1185">Reference proteome</keyword>
<proteinExistence type="predicted"/>
<protein>
    <submittedName>
        <fullName evidence="2">Uncharacterized protein</fullName>
    </submittedName>
</protein>
<dbReference type="InParanoid" id="A0A409WBW3"/>
<gene>
    <name evidence="2" type="ORF">CVT25_004621</name>
</gene>
<sequence length="250" mass="28115">MDSATIEHPPASPSTSTNEVNPDDVNDDIGPIPNPVIPEFLVRPDRRQVVYNAEERKVLDAHKARYLASKSVEERKSVAKTYILPDIFQYWESIGQDIGDSRTQTRKLIAWMQNTWRGTKVAETVIAGAAMKRTEVLWRTRKDDVFAEIASLMGLDSASTQTPNWFDFRMKALGNILQRMSALQLEHLDIKGAEIVSADNQDEDRRQQLAEKNAISRLSKGARGHWNEMGVLSLSFVAYTDSSGKLVVQV</sequence>
<comment type="caution">
    <text evidence="2">The sequence shown here is derived from an EMBL/GenBank/DDBJ whole genome shotgun (WGS) entry which is preliminary data.</text>
</comment>
<dbReference type="EMBL" id="NHYD01003558">
    <property type="protein sequence ID" value="PPQ76007.1"/>
    <property type="molecule type" value="Genomic_DNA"/>
</dbReference>
<evidence type="ECO:0000313" key="3">
    <source>
        <dbReference type="Proteomes" id="UP000283269"/>
    </source>
</evidence>
<organism evidence="2 3">
    <name type="scientific">Psilocybe cyanescens</name>
    <dbReference type="NCBI Taxonomy" id="93625"/>
    <lineage>
        <taxon>Eukaryota</taxon>
        <taxon>Fungi</taxon>
        <taxon>Dikarya</taxon>
        <taxon>Basidiomycota</taxon>
        <taxon>Agaricomycotina</taxon>
        <taxon>Agaricomycetes</taxon>
        <taxon>Agaricomycetidae</taxon>
        <taxon>Agaricales</taxon>
        <taxon>Agaricineae</taxon>
        <taxon>Strophariaceae</taxon>
        <taxon>Psilocybe</taxon>
    </lineage>
</organism>
<dbReference type="OrthoDB" id="3058329at2759"/>
<evidence type="ECO:0000256" key="1">
    <source>
        <dbReference type="SAM" id="MobiDB-lite"/>
    </source>
</evidence>
<dbReference type="Proteomes" id="UP000283269">
    <property type="component" value="Unassembled WGS sequence"/>
</dbReference>
<name>A0A409WBW3_PSICY</name>
<feature type="region of interest" description="Disordered" evidence="1">
    <location>
        <begin position="1"/>
        <end position="31"/>
    </location>
</feature>
<evidence type="ECO:0000313" key="2">
    <source>
        <dbReference type="EMBL" id="PPQ76007.1"/>
    </source>
</evidence>
<dbReference type="AlphaFoldDB" id="A0A409WBW3"/>
<reference evidence="2 3" key="1">
    <citation type="journal article" date="2018" name="Evol. Lett.">
        <title>Horizontal gene cluster transfer increased hallucinogenic mushroom diversity.</title>
        <authorList>
            <person name="Reynolds H.T."/>
            <person name="Vijayakumar V."/>
            <person name="Gluck-Thaler E."/>
            <person name="Korotkin H.B."/>
            <person name="Matheny P.B."/>
            <person name="Slot J.C."/>
        </authorList>
    </citation>
    <scope>NUCLEOTIDE SEQUENCE [LARGE SCALE GENOMIC DNA]</scope>
    <source>
        <strain evidence="2 3">2631</strain>
    </source>
</reference>
<accession>A0A409WBW3</accession>